<evidence type="ECO:0000313" key="5">
    <source>
        <dbReference type="EMBL" id="WXB92645.1"/>
    </source>
</evidence>
<keyword evidence="3" id="KW-0804">Transcription</keyword>
<dbReference type="SUPFAM" id="SSF46894">
    <property type="entry name" value="C-terminal effector domain of the bipartite response regulators"/>
    <property type="match status" value="1"/>
</dbReference>
<dbReference type="PANTHER" id="PTHR43214">
    <property type="entry name" value="TWO-COMPONENT RESPONSE REGULATOR"/>
    <property type="match status" value="1"/>
</dbReference>
<accession>A0ABZ2N5K7</accession>
<gene>
    <name evidence="5" type="ORF">WDJ61_15650</name>
</gene>
<keyword evidence="6" id="KW-1185">Reference proteome</keyword>
<dbReference type="Proteomes" id="UP001387364">
    <property type="component" value="Chromosome"/>
</dbReference>
<feature type="domain" description="HTH luxR-type" evidence="4">
    <location>
        <begin position="61"/>
        <end position="126"/>
    </location>
</feature>
<evidence type="ECO:0000256" key="1">
    <source>
        <dbReference type="ARBA" id="ARBA00023015"/>
    </source>
</evidence>
<evidence type="ECO:0000259" key="4">
    <source>
        <dbReference type="PROSITE" id="PS50043"/>
    </source>
</evidence>
<dbReference type="InterPro" id="IPR000792">
    <property type="entry name" value="Tscrpt_reg_LuxR_C"/>
</dbReference>
<proteinExistence type="predicted"/>
<dbReference type="PANTHER" id="PTHR43214:SF40">
    <property type="entry name" value="TRANSCRIPTIONAL REGULATORY PROTEIN LNRK"/>
    <property type="match status" value="1"/>
</dbReference>
<dbReference type="SMART" id="SM00421">
    <property type="entry name" value="HTH_LUXR"/>
    <property type="match status" value="1"/>
</dbReference>
<name>A0ABZ2N5K7_9BACI</name>
<protein>
    <submittedName>
        <fullName evidence="5">Response regulator transcription factor</fullName>
    </submittedName>
</protein>
<dbReference type="CDD" id="cd06170">
    <property type="entry name" value="LuxR_C_like"/>
    <property type="match status" value="1"/>
</dbReference>
<evidence type="ECO:0000313" key="6">
    <source>
        <dbReference type="Proteomes" id="UP001387364"/>
    </source>
</evidence>
<dbReference type="Gene3D" id="3.40.50.2300">
    <property type="match status" value="1"/>
</dbReference>
<dbReference type="PRINTS" id="PR00038">
    <property type="entry name" value="HTHLUXR"/>
</dbReference>
<dbReference type="InterPro" id="IPR039420">
    <property type="entry name" value="WalR-like"/>
</dbReference>
<dbReference type="EMBL" id="CP147404">
    <property type="protein sequence ID" value="WXB92645.1"/>
    <property type="molecule type" value="Genomic_DNA"/>
</dbReference>
<reference evidence="5 6" key="1">
    <citation type="submission" date="2024-02" db="EMBL/GenBank/DDBJ databases">
        <title>Seven novel Bacillus-like species.</title>
        <authorList>
            <person name="Liu G."/>
        </authorList>
    </citation>
    <scope>NUCLEOTIDE SEQUENCE [LARGE SCALE GENOMIC DNA]</scope>
    <source>
        <strain evidence="5 6">FJAT-52991</strain>
    </source>
</reference>
<dbReference type="InterPro" id="IPR016032">
    <property type="entry name" value="Sig_transdc_resp-reg_C-effctor"/>
</dbReference>
<dbReference type="PROSITE" id="PS00622">
    <property type="entry name" value="HTH_LUXR_1"/>
    <property type="match status" value="1"/>
</dbReference>
<dbReference type="PROSITE" id="PS50043">
    <property type="entry name" value="HTH_LUXR_2"/>
    <property type="match status" value="1"/>
</dbReference>
<keyword evidence="1" id="KW-0805">Transcription regulation</keyword>
<evidence type="ECO:0000256" key="2">
    <source>
        <dbReference type="ARBA" id="ARBA00023125"/>
    </source>
</evidence>
<evidence type="ECO:0000256" key="3">
    <source>
        <dbReference type="ARBA" id="ARBA00023163"/>
    </source>
</evidence>
<keyword evidence="2" id="KW-0238">DNA-binding</keyword>
<organism evidence="5 6">
    <name type="scientific">Bacillus kandeliae</name>
    <dbReference type="NCBI Taxonomy" id="3129297"/>
    <lineage>
        <taxon>Bacteria</taxon>
        <taxon>Bacillati</taxon>
        <taxon>Bacillota</taxon>
        <taxon>Bacilli</taxon>
        <taxon>Bacillales</taxon>
        <taxon>Bacillaceae</taxon>
        <taxon>Bacillus</taxon>
    </lineage>
</organism>
<dbReference type="Pfam" id="PF00196">
    <property type="entry name" value="GerE"/>
    <property type="match status" value="1"/>
</dbReference>
<sequence length="132" mass="14733">MEALEEGASGYLLKDMPTDAIVQAMMTVHQGGIVLPQDFTKPMLAALRQRRVDHEKETVDTPQQMKELTERETEVLKELGLGKNNKEIADALVITEGTVKNHVSNIIQKLELRDRTQAVVLAIRSGLVTFHT</sequence>